<dbReference type="SUPFAM" id="SSF47757">
    <property type="entry name" value="Chemotaxis receptor methyltransferase CheR, N-terminal domain"/>
    <property type="match status" value="1"/>
</dbReference>
<dbReference type="InterPro" id="IPR036804">
    <property type="entry name" value="CheR_N_sf"/>
</dbReference>
<feature type="domain" description="CheR-type methyltransferase" evidence="6">
    <location>
        <begin position="11"/>
        <end position="260"/>
    </location>
</feature>
<keyword evidence="8" id="KW-1185">Reference proteome</keyword>
<dbReference type="PRINTS" id="PR00996">
    <property type="entry name" value="CHERMTFRASE"/>
</dbReference>
<sequence>MDVKGGKNRYFERLKDKISNDIGFDCHQYKDSYLQRRIAIRMRSNAVTTYSDYIKILESREQEYDALIDTLTVNVTEFMRDPQVYTTFFTFLRELVAAKVSRGDKTLNIWSAGCSSGEEPYSIAILLRKIPAIMNGDIIVKFVATDIDEGSLAKARTGLYKRDALKNLSTYEIRTNFTMDGQLYRINSDLKRMIQFRKHDMIRESAIRFCDVIFCRNVIIYFSRDQQKQLYMKFYNALRNGGYLVTGKSETLIGEATNLFVPVRRKERIYQKMPKTT</sequence>
<dbReference type="Proteomes" id="UP000186940">
    <property type="component" value="Unassembled WGS sequence"/>
</dbReference>
<dbReference type="InterPro" id="IPR022642">
    <property type="entry name" value="CheR_C"/>
</dbReference>
<dbReference type="PANTHER" id="PTHR24422">
    <property type="entry name" value="CHEMOTAXIS PROTEIN METHYLTRANSFERASE"/>
    <property type="match status" value="1"/>
</dbReference>
<name>A0A1F2PBA6_9EURY</name>
<evidence type="ECO:0000256" key="3">
    <source>
        <dbReference type="ARBA" id="ARBA00022603"/>
    </source>
</evidence>
<evidence type="ECO:0000256" key="5">
    <source>
        <dbReference type="ARBA" id="ARBA00022691"/>
    </source>
</evidence>
<dbReference type="SMART" id="SM00138">
    <property type="entry name" value="MeTrc"/>
    <property type="match status" value="1"/>
</dbReference>
<dbReference type="STRING" id="1838285.SCAL_000375"/>
<dbReference type="PANTHER" id="PTHR24422:SF10">
    <property type="entry name" value="CHEMOTAXIS PROTEIN METHYLTRANSFERASE 2"/>
    <property type="match status" value="1"/>
</dbReference>
<evidence type="ECO:0000256" key="1">
    <source>
        <dbReference type="ARBA" id="ARBA00001541"/>
    </source>
</evidence>
<dbReference type="InterPro" id="IPR029063">
    <property type="entry name" value="SAM-dependent_MTases_sf"/>
</dbReference>
<dbReference type="GO" id="GO:0008983">
    <property type="term" value="F:protein-glutamate O-methyltransferase activity"/>
    <property type="evidence" value="ECO:0007669"/>
    <property type="project" value="UniProtKB-EC"/>
</dbReference>
<dbReference type="InterPro" id="IPR050903">
    <property type="entry name" value="Bact_Chemotaxis_MeTrfase"/>
</dbReference>
<keyword evidence="4" id="KW-0808">Transferase</keyword>
<keyword evidence="3" id="KW-0489">Methyltransferase</keyword>
<dbReference type="EMBL" id="LYOS01000001">
    <property type="protein sequence ID" value="OFV68699.1"/>
    <property type="molecule type" value="Genomic_DNA"/>
</dbReference>
<accession>A0A1F2PBA6</accession>
<comment type="caution">
    <text evidence="7">The sequence shown here is derived from an EMBL/GenBank/DDBJ whole genome shotgun (WGS) entry which is preliminary data.</text>
</comment>
<dbReference type="Gene3D" id="1.10.155.10">
    <property type="entry name" value="Chemotaxis receptor methyltransferase CheR, N-terminal domain"/>
    <property type="match status" value="1"/>
</dbReference>
<dbReference type="InterPro" id="IPR000780">
    <property type="entry name" value="CheR_MeTrfase"/>
</dbReference>
<dbReference type="Gene3D" id="3.40.50.150">
    <property type="entry name" value="Vaccinia Virus protein VP39"/>
    <property type="match status" value="1"/>
</dbReference>
<dbReference type="InterPro" id="IPR022641">
    <property type="entry name" value="CheR_N"/>
</dbReference>
<dbReference type="EC" id="2.1.1.80" evidence="2"/>
<organism evidence="7 8">
    <name type="scientific">Candidatus Syntropharchaeum caldarium</name>
    <dbReference type="NCBI Taxonomy" id="1838285"/>
    <lineage>
        <taxon>Archaea</taxon>
        <taxon>Methanobacteriati</taxon>
        <taxon>Methanobacteriota</taxon>
        <taxon>Stenosarchaea group</taxon>
        <taxon>Methanomicrobia</taxon>
        <taxon>Methanosarcinales</taxon>
        <taxon>ANME-2 cluster</taxon>
        <taxon>Candidatus Syntropharchaeum</taxon>
    </lineage>
</organism>
<dbReference type="Pfam" id="PF01739">
    <property type="entry name" value="CheR"/>
    <property type="match status" value="1"/>
</dbReference>
<evidence type="ECO:0000256" key="4">
    <source>
        <dbReference type="ARBA" id="ARBA00022679"/>
    </source>
</evidence>
<dbReference type="SUPFAM" id="SSF53335">
    <property type="entry name" value="S-adenosyl-L-methionine-dependent methyltransferases"/>
    <property type="match status" value="1"/>
</dbReference>
<protein>
    <recommendedName>
        <fullName evidence="2">protein-glutamate O-methyltransferase</fullName>
        <ecNumber evidence="2">2.1.1.80</ecNumber>
    </recommendedName>
</protein>
<dbReference type="AlphaFoldDB" id="A0A1F2PBA6"/>
<evidence type="ECO:0000313" key="7">
    <source>
        <dbReference type="EMBL" id="OFV68699.1"/>
    </source>
</evidence>
<evidence type="ECO:0000256" key="2">
    <source>
        <dbReference type="ARBA" id="ARBA00012534"/>
    </source>
</evidence>
<dbReference type="Pfam" id="PF03705">
    <property type="entry name" value="CheR_N"/>
    <property type="match status" value="1"/>
</dbReference>
<comment type="catalytic activity">
    <reaction evidence="1">
        <text>L-glutamyl-[protein] + S-adenosyl-L-methionine = [protein]-L-glutamate 5-O-methyl ester + S-adenosyl-L-homocysteine</text>
        <dbReference type="Rhea" id="RHEA:24452"/>
        <dbReference type="Rhea" id="RHEA-COMP:10208"/>
        <dbReference type="Rhea" id="RHEA-COMP:10311"/>
        <dbReference type="ChEBI" id="CHEBI:29973"/>
        <dbReference type="ChEBI" id="CHEBI:57856"/>
        <dbReference type="ChEBI" id="CHEBI:59789"/>
        <dbReference type="ChEBI" id="CHEBI:82795"/>
        <dbReference type="EC" id="2.1.1.80"/>
    </reaction>
</comment>
<evidence type="ECO:0000313" key="8">
    <source>
        <dbReference type="Proteomes" id="UP000186940"/>
    </source>
</evidence>
<proteinExistence type="predicted"/>
<dbReference type="PROSITE" id="PS50123">
    <property type="entry name" value="CHER"/>
    <property type="match status" value="1"/>
</dbReference>
<dbReference type="GO" id="GO:0032259">
    <property type="term" value="P:methylation"/>
    <property type="evidence" value="ECO:0007669"/>
    <property type="project" value="UniProtKB-KW"/>
</dbReference>
<dbReference type="PATRIC" id="fig|1838285.3.peg.379"/>
<reference evidence="7" key="1">
    <citation type="submission" date="2016-05" db="EMBL/GenBank/DDBJ databases">
        <title>Microbial consortia oxidize butane by reversing methanogenesis.</title>
        <authorList>
            <person name="Laso-Perez R."/>
            <person name="Richter M."/>
            <person name="Wegener G."/>
            <person name="Musat F."/>
        </authorList>
    </citation>
    <scope>NUCLEOTIDE SEQUENCE [LARGE SCALE GENOMIC DNA]</scope>
    <source>
        <strain evidence="7">BOX2</strain>
    </source>
</reference>
<keyword evidence="5" id="KW-0949">S-adenosyl-L-methionine</keyword>
<gene>
    <name evidence="7" type="ORF">SCAL_000375</name>
</gene>
<evidence type="ECO:0000259" key="6">
    <source>
        <dbReference type="PROSITE" id="PS50123"/>
    </source>
</evidence>